<sequence length="195" mass="20747">MDRRIVAGLALIAATLAIGLWVTLAGTPAFDPAIIHALAGQREWSGFWRGVTTVGDGDVRFPVALAVVAYLVWRRRKADAATLFGTVLALVGANSALKALFARARPDILPWLDSVGDLSFPSGHASQTAVVYLTIALLLDRRLLFFAAPFTLMVGVSRIILGVHWPSDVLAGWMEGTGFALIGWAVASRRAPASA</sequence>
<dbReference type="Gene3D" id="1.20.144.10">
    <property type="entry name" value="Phosphatidic acid phosphatase type 2/haloperoxidase"/>
    <property type="match status" value="2"/>
</dbReference>
<gene>
    <name evidence="3" type="ORF">DI623_10785</name>
</gene>
<feature type="transmembrane region" description="Helical" evidence="1">
    <location>
        <begin position="169"/>
        <end position="187"/>
    </location>
</feature>
<protein>
    <recommendedName>
        <fullName evidence="2">Phosphatidic acid phosphatase type 2/haloperoxidase domain-containing protein</fullName>
    </recommendedName>
</protein>
<dbReference type="SUPFAM" id="SSF48317">
    <property type="entry name" value="Acid phosphatase/Vanadium-dependent haloperoxidase"/>
    <property type="match status" value="1"/>
</dbReference>
<dbReference type="EMBL" id="QFNN01000066">
    <property type="protein sequence ID" value="PZO89257.1"/>
    <property type="molecule type" value="Genomic_DNA"/>
</dbReference>
<dbReference type="PANTHER" id="PTHR14969">
    <property type="entry name" value="SPHINGOSINE-1-PHOSPHATE PHOSPHOHYDROLASE"/>
    <property type="match status" value="1"/>
</dbReference>
<accession>A0A2W5A7Q3</accession>
<dbReference type="PANTHER" id="PTHR14969:SF13">
    <property type="entry name" value="AT30094P"/>
    <property type="match status" value="1"/>
</dbReference>
<keyword evidence="1" id="KW-1133">Transmembrane helix</keyword>
<evidence type="ECO:0000313" key="4">
    <source>
        <dbReference type="Proteomes" id="UP000249066"/>
    </source>
</evidence>
<evidence type="ECO:0000313" key="3">
    <source>
        <dbReference type="EMBL" id="PZO89257.1"/>
    </source>
</evidence>
<name>A0A2W5A7Q3_9SPHN</name>
<dbReference type="InterPro" id="IPR036938">
    <property type="entry name" value="PAP2/HPO_sf"/>
</dbReference>
<comment type="caution">
    <text evidence="3">The sequence shown here is derived from an EMBL/GenBank/DDBJ whole genome shotgun (WGS) entry which is preliminary data.</text>
</comment>
<keyword evidence="1" id="KW-0812">Transmembrane</keyword>
<dbReference type="AlphaFoldDB" id="A0A2W5A7Q3"/>
<organism evidence="3 4">
    <name type="scientific">Sphingomonas sanxanigenens</name>
    <dbReference type="NCBI Taxonomy" id="397260"/>
    <lineage>
        <taxon>Bacteria</taxon>
        <taxon>Pseudomonadati</taxon>
        <taxon>Pseudomonadota</taxon>
        <taxon>Alphaproteobacteria</taxon>
        <taxon>Sphingomonadales</taxon>
        <taxon>Sphingomonadaceae</taxon>
        <taxon>Sphingomonas</taxon>
    </lineage>
</organism>
<dbReference type="Proteomes" id="UP000249066">
    <property type="component" value="Unassembled WGS sequence"/>
</dbReference>
<feature type="transmembrane region" description="Helical" evidence="1">
    <location>
        <begin position="144"/>
        <end position="163"/>
    </location>
</feature>
<dbReference type="SMART" id="SM00014">
    <property type="entry name" value="acidPPc"/>
    <property type="match status" value="1"/>
</dbReference>
<dbReference type="CDD" id="cd03392">
    <property type="entry name" value="PAP2_like_2"/>
    <property type="match status" value="1"/>
</dbReference>
<feature type="transmembrane region" description="Helical" evidence="1">
    <location>
        <begin position="80"/>
        <end position="101"/>
    </location>
</feature>
<keyword evidence="1" id="KW-0472">Membrane</keyword>
<dbReference type="InterPro" id="IPR000326">
    <property type="entry name" value="PAP2/HPO"/>
</dbReference>
<dbReference type="Pfam" id="PF01569">
    <property type="entry name" value="PAP2"/>
    <property type="match status" value="1"/>
</dbReference>
<evidence type="ECO:0000256" key="1">
    <source>
        <dbReference type="SAM" id="Phobius"/>
    </source>
</evidence>
<feature type="domain" description="Phosphatidic acid phosphatase type 2/haloperoxidase" evidence="2">
    <location>
        <begin position="82"/>
        <end position="184"/>
    </location>
</feature>
<reference evidence="3 4" key="1">
    <citation type="submission" date="2017-08" db="EMBL/GenBank/DDBJ databases">
        <title>Infants hospitalized years apart are colonized by the same room-sourced microbial strains.</title>
        <authorList>
            <person name="Brooks B."/>
            <person name="Olm M.R."/>
            <person name="Firek B.A."/>
            <person name="Baker R."/>
            <person name="Thomas B.C."/>
            <person name="Morowitz M.J."/>
            <person name="Banfield J.F."/>
        </authorList>
    </citation>
    <scope>NUCLEOTIDE SEQUENCE [LARGE SCALE GENOMIC DNA]</scope>
    <source>
        <strain evidence="3">S2_018_000_R2_101</strain>
    </source>
</reference>
<evidence type="ECO:0000259" key="2">
    <source>
        <dbReference type="SMART" id="SM00014"/>
    </source>
</evidence>
<proteinExistence type="predicted"/>